<keyword evidence="4 7" id="KW-1133">Transmembrane helix</keyword>
<evidence type="ECO:0000256" key="4">
    <source>
        <dbReference type="ARBA" id="ARBA00022989"/>
    </source>
</evidence>
<dbReference type="PANTHER" id="PTHR30572:SF4">
    <property type="entry name" value="ABC TRANSPORTER PERMEASE YTRF"/>
    <property type="match status" value="1"/>
</dbReference>
<feature type="domain" description="ABC3 transporter permease C-terminal" evidence="8">
    <location>
        <begin position="455"/>
        <end position="568"/>
    </location>
</feature>
<accession>A0A644WSW5</accession>
<dbReference type="Pfam" id="PF02687">
    <property type="entry name" value="FtsX"/>
    <property type="match status" value="2"/>
</dbReference>
<reference evidence="9" key="1">
    <citation type="submission" date="2019-08" db="EMBL/GenBank/DDBJ databases">
        <authorList>
            <person name="Kucharzyk K."/>
            <person name="Murdoch R.W."/>
            <person name="Higgins S."/>
            <person name="Loffler F."/>
        </authorList>
    </citation>
    <scope>NUCLEOTIDE SEQUENCE</scope>
</reference>
<dbReference type="InterPro" id="IPR050250">
    <property type="entry name" value="Macrolide_Exporter_MacB"/>
</dbReference>
<evidence type="ECO:0000256" key="2">
    <source>
        <dbReference type="ARBA" id="ARBA00022475"/>
    </source>
</evidence>
<evidence type="ECO:0000259" key="8">
    <source>
        <dbReference type="Pfam" id="PF02687"/>
    </source>
</evidence>
<dbReference type="AlphaFoldDB" id="A0A644WSW5"/>
<feature type="transmembrane region" description="Helical" evidence="7">
    <location>
        <begin position="970"/>
        <end position="994"/>
    </location>
</feature>
<feature type="transmembrane region" description="Helical" evidence="7">
    <location>
        <begin position="1000"/>
        <end position="1028"/>
    </location>
</feature>
<protein>
    <recommendedName>
        <fullName evidence="8">ABC3 transporter permease C-terminal domain-containing protein</fullName>
    </recommendedName>
</protein>
<name>A0A644WSW5_9ZZZZ</name>
<evidence type="ECO:0000256" key="6">
    <source>
        <dbReference type="ARBA" id="ARBA00038076"/>
    </source>
</evidence>
<sequence>MRKNIFLLSAVRQLVRTILLFLLISLISFSFVSRTVEYVVVRRETERLGSYYRSIGTLKPADPEQYYVAEGAALLADNPYIAYTDSRRYCPGVLKDLYNSDVDGSSSDTPRKAAGGYNSGLHVSDVWFYGTLKNRNYSEMEGIYRFEFLIDLVEAGFPEYIKAGDDLRISLTLSEYGVDPAAFDTMEQGGRYLIRAYYDRSASFSFDWTKASKFLQLKPLDDADLWYLPVPSGTSVNFDDPAYARVKENIDILKQNLHSLVVIATADMSAMPSAQEISRNYYLTDGRWLTRQDDLEQRNVCVVRQQFATLRGLTVGDTICLTLRDFSLTYLGYITDSTADWRDAPAFDTEFEIVGVCNTVPLNSYAITFESQEIFIPNSCMPDGFGFYDEIYYNSYSFVLNSSRDQAAFLEETREPLEQAGFTVSFVDSNVENFWASADPLARTALFGVVVWGCVLVLSLALAAFLYSRQRRREFAILRALGAPSSSAARQMLTPMLLLGGAGIALGGGLSWRYALEKALESFQDVPLPEGEEPAANLSLLWLIGLCAGIFLLLLGFVWLGTRLTARKPVLELLQRSAGGTTAKSKHSSAAMVRTDEAARAKPNKPLKKKPLHFSPLPKDGSPAGAAGGYLFRHIIRSPLKSLLTFATALLFVLAMGWMDGAILQNRAEIDSLYRSTVVEMDVLKGGSAGTIMGNGGGFITQKTIDAILQSGFIQSFELEEAAVWPAIAPKNMSAEVKELYDKDRKEIAVSLYAFDHTAAFFTGSGVQTQVTYADGWDETLFTEEWTEERLNSETIPVVLPERFLTTMSVQFGDEVYLVNPPYITKAIVAGSYSGGVLLSDIDEPVLIPMSLLNTLATSQKMDVFYTKAHFVIDSAKNSELPAFRETVKAIVERPGAGLLDLNAVVWDEELRMAIAPLEKNLDLMRVLFPVTIALSALIAGGLSLLLLLQNAREAALMRVLGMKKRKVRTLLNLEQMLISLIGALAGLLLLAVLRQSLSAAFGATPLLCAGLYLIGSFVGSILASVMVSNRMPLELLQVKE</sequence>
<evidence type="ECO:0000256" key="5">
    <source>
        <dbReference type="ARBA" id="ARBA00023136"/>
    </source>
</evidence>
<gene>
    <name evidence="9" type="ORF">SDC9_53185</name>
</gene>
<feature type="transmembrane region" description="Helical" evidence="7">
    <location>
        <begin position="927"/>
        <end position="949"/>
    </location>
</feature>
<keyword evidence="5 7" id="KW-0472">Membrane</keyword>
<feature type="domain" description="ABC3 transporter permease C-terminal" evidence="8">
    <location>
        <begin position="931"/>
        <end position="1028"/>
    </location>
</feature>
<comment type="caution">
    <text evidence="9">The sequence shown here is derived from an EMBL/GenBank/DDBJ whole genome shotgun (WGS) entry which is preliminary data.</text>
</comment>
<dbReference type="GO" id="GO:0005886">
    <property type="term" value="C:plasma membrane"/>
    <property type="evidence" value="ECO:0007669"/>
    <property type="project" value="UniProtKB-SubCell"/>
</dbReference>
<comment type="similarity">
    <text evidence="6">Belongs to the ABC-4 integral membrane protein family.</text>
</comment>
<feature type="transmembrane region" description="Helical" evidence="7">
    <location>
        <begin position="445"/>
        <end position="467"/>
    </location>
</feature>
<feature type="transmembrane region" description="Helical" evidence="7">
    <location>
        <begin position="535"/>
        <end position="560"/>
    </location>
</feature>
<feature type="transmembrane region" description="Helical" evidence="7">
    <location>
        <begin position="496"/>
        <end position="515"/>
    </location>
</feature>
<evidence type="ECO:0000256" key="1">
    <source>
        <dbReference type="ARBA" id="ARBA00004651"/>
    </source>
</evidence>
<comment type="subcellular location">
    <subcellularLocation>
        <location evidence="1">Cell membrane</location>
        <topology evidence="1">Multi-pass membrane protein</topology>
    </subcellularLocation>
</comment>
<keyword evidence="3 7" id="KW-0812">Transmembrane</keyword>
<evidence type="ECO:0000256" key="3">
    <source>
        <dbReference type="ARBA" id="ARBA00022692"/>
    </source>
</evidence>
<dbReference type="GO" id="GO:0022857">
    <property type="term" value="F:transmembrane transporter activity"/>
    <property type="evidence" value="ECO:0007669"/>
    <property type="project" value="TreeGrafter"/>
</dbReference>
<proteinExistence type="inferred from homology"/>
<evidence type="ECO:0000313" key="9">
    <source>
        <dbReference type="EMBL" id="MPM06882.1"/>
    </source>
</evidence>
<keyword evidence="2" id="KW-1003">Cell membrane</keyword>
<evidence type="ECO:0000256" key="7">
    <source>
        <dbReference type="SAM" id="Phobius"/>
    </source>
</evidence>
<dbReference type="EMBL" id="VSSQ01001275">
    <property type="protein sequence ID" value="MPM06882.1"/>
    <property type="molecule type" value="Genomic_DNA"/>
</dbReference>
<feature type="transmembrane region" description="Helical" evidence="7">
    <location>
        <begin position="643"/>
        <end position="664"/>
    </location>
</feature>
<dbReference type="PANTHER" id="PTHR30572">
    <property type="entry name" value="MEMBRANE COMPONENT OF TRANSPORTER-RELATED"/>
    <property type="match status" value="1"/>
</dbReference>
<dbReference type="InterPro" id="IPR003838">
    <property type="entry name" value="ABC3_permease_C"/>
</dbReference>
<organism evidence="9">
    <name type="scientific">bioreactor metagenome</name>
    <dbReference type="NCBI Taxonomy" id="1076179"/>
    <lineage>
        <taxon>unclassified sequences</taxon>
        <taxon>metagenomes</taxon>
        <taxon>ecological metagenomes</taxon>
    </lineage>
</organism>